<keyword evidence="7" id="KW-1185">Reference proteome</keyword>
<dbReference type="PROSITE" id="PS50893">
    <property type="entry name" value="ABC_TRANSPORTER_2"/>
    <property type="match status" value="1"/>
</dbReference>
<evidence type="ECO:0000313" key="6">
    <source>
        <dbReference type="EMBL" id="EEG49796.1"/>
    </source>
</evidence>
<dbReference type="EMBL" id="ACBZ01000063">
    <property type="protein sequence ID" value="EEG49796.1"/>
    <property type="molecule type" value="Genomic_DNA"/>
</dbReference>
<dbReference type="AlphaFoldDB" id="C0CKD0"/>
<dbReference type="HOGENOM" id="CLU_000604_1_2_9"/>
<dbReference type="InterPro" id="IPR003593">
    <property type="entry name" value="AAA+_ATPase"/>
</dbReference>
<evidence type="ECO:0000256" key="2">
    <source>
        <dbReference type="ARBA" id="ARBA00022448"/>
    </source>
</evidence>
<keyword evidence="4" id="KW-0067">ATP-binding</keyword>
<dbReference type="Proteomes" id="UP000003100">
    <property type="component" value="Unassembled WGS sequence"/>
</dbReference>
<dbReference type="InterPro" id="IPR003439">
    <property type="entry name" value="ABC_transporter-like_ATP-bd"/>
</dbReference>
<sequence length="259" mass="29084">MWKIAQLFFLTNTYQRLVLKEEKMKVDVKKVTKGYGNLPILQDCSFKLQEGKIYALVGVNGAGKSTLMKLIAGFLEPEDGEILISGRNVWENREGIQRDLGSMIEVPVFYESLSARENLALHLAYMGAEGKIDSILREVGLGAVGEKPVMAFSVGMRQRLAIARAMIHRPELLILDEPLNGMDPLGSEKMKGFLRSQADKGTTILISSHILQDVYSLADEVGVLTRGKVEKEFYMEEYNEKNLLVFEKEVLHWMRGGVS</sequence>
<dbReference type="InterPro" id="IPR017871">
    <property type="entry name" value="ABC_transporter-like_CS"/>
</dbReference>
<comment type="similarity">
    <text evidence="1">Belongs to the ABC transporter superfamily.</text>
</comment>
<evidence type="ECO:0000256" key="3">
    <source>
        <dbReference type="ARBA" id="ARBA00022741"/>
    </source>
</evidence>
<dbReference type="PANTHER" id="PTHR43335">
    <property type="entry name" value="ABC TRANSPORTER, ATP-BINDING PROTEIN"/>
    <property type="match status" value="1"/>
</dbReference>
<evidence type="ECO:0000256" key="4">
    <source>
        <dbReference type="ARBA" id="ARBA00022840"/>
    </source>
</evidence>
<dbReference type="SMART" id="SM00382">
    <property type="entry name" value="AAA"/>
    <property type="match status" value="1"/>
</dbReference>
<protein>
    <recommendedName>
        <fullName evidence="5">ABC transporter domain-containing protein</fullName>
    </recommendedName>
</protein>
<dbReference type="eggNOG" id="COG1131">
    <property type="taxonomic scope" value="Bacteria"/>
</dbReference>
<proteinExistence type="inferred from homology"/>
<dbReference type="PANTHER" id="PTHR43335:SF8">
    <property type="entry name" value="ABC TRANSPORTER, ATP-BINDING PROTEIN"/>
    <property type="match status" value="1"/>
</dbReference>
<dbReference type="Gene3D" id="3.40.50.300">
    <property type="entry name" value="P-loop containing nucleotide triphosphate hydrolases"/>
    <property type="match status" value="1"/>
</dbReference>
<evidence type="ECO:0000259" key="5">
    <source>
        <dbReference type="PROSITE" id="PS50893"/>
    </source>
</evidence>
<dbReference type="SUPFAM" id="SSF52540">
    <property type="entry name" value="P-loop containing nucleoside triphosphate hydrolases"/>
    <property type="match status" value="1"/>
</dbReference>
<accession>C0CKD0</accession>
<feature type="domain" description="ABC transporter" evidence="5">
    <location>
        <begin position="26"/>
        <end position="251"/>
    </location>
</feature>
<dbReference type="PATRIC" id="fig|476272.21.peg.2648"/>
<name>C0CKD0_BLAHS</name>
<reference evidence="6 7" key="1">
    <citation type="submission" date="2009-01" db="EMBL/GenBank/DDBJ databases">
        <authorList>
            <person name="Fulton L."/>
            <person name="Clifton S."/>
            <person name="Fulton B."/>
            <person name="Xu J."/>
            <person name="Minx P."/>
            <person name="Pepin K.H."/>
            <person name="Johnson M."/>
            <person name="Bhonagiri V."/>
            <person name="Nash W.E."/>
            <person name="Mardis E.R."/>
            <person name="Wilson R.K."/>
        </authorList>
    </citation>
    <scope>NUCLEOTIDE SEQUENCE [LARGE SCALE GENOMIC DNA]</scope>
    <source>
        <strain evidence="7">DSM 10507 / JCM 14656 / S5a33</strain>
    </source>
</reference>
<evidence type="ECO:0000313" key="7">
    <source>
        <dbReference type="Proteomes" id="UP000003100"/>
    </source>
</evidence>
<dbReference type="GO" id="GO:0005524">
    <property type="term" value="F:ATP binding"/>
    <property type="evidence" value="ECO:0007669"/>
    <property type="project" value="UniProtKB-KW"/>
</dbReference>
<keyword evidence="3" id="KW-0547">Nucleotide-binding</keyword>
<dbReference type="GO" id="GO:0016887">
    <property type="term" value="F:ATP hydrolysis activity"/>
    <property type="evidence" value="ECO:0007669"/>
    <property type="project" value="InterPro"/>
</dbReference>
<organism evidence="6 7">
    <name type="scientific">Blautia hydrogenotrophica (strain DSM 10507 / JCM 14656 / S5a33)</name>
    <name type="common">Ruminococcus hydrogenotrophicus</name>
    <dbReference type="NCBI Taxonomy" id="476272"/>
    <lineage>
        <taxon>Bacteria</taxon>
        <taxon>Bacillati</taxon>
        <taxon>Bacillota</taxon>
        <taxon>Clostridia</taxon>
        <taxon>Lachnospirales</taxon>
        <taxon>Lachnospiraceae</taxon>
        <taxon>Blautia</taxon>
    </lineage>
</organism>
<gene>
    <name evidence="6" type="ORF">RUMHYD_01300</name>
</gene>
<evidence type="ECO:0000256" key="1">
    <source>
        <dbReference type="ARBA" id="ARBA00005417"/>
    </source>
</evidence>
<dbReference type="InterPro" id="IPR027417">
    <property type="entry name" value="P-loop_NTPase"/>
</dbReference>
<keyword evidence="2" id="KW-0813">Transport</keyword>
<dbReference type="Pfam" id="PF00005">
    <property type="entry name" value="ABC_tran"/>
    <property type="match status" value="1"/>
</dbReference>
<reference evidence="6 7" key="2">
    <citation type="submission" date="2009-02" db="EMBL/GenBank/DDBJ databases">
        <title>Draft genome sequence of Blautia hydrogenotrophica DSM 10507 (Ruminococcus hydrogenotrophicus DSM 10507).</title>
        <authorList>
            <person name="Sudarsanam P."/>
            <person name="Ley R."/>
            <person name="Guruge J."/>
            <person name="Turnbaugh P.J."/>
            <person name="Mahowald M."/>
            <person name="Liep D."/>
            <person name="Gordon J."/>
        </authorList>
    </citation>
    <scope>NUCLEOTIDE SEQUENCE [LARGE SCALE GENOMIC DNA]</scope>
    <source>
        <strain evidence="7">DSM 10507 / JCM 14656 / S5a33</strain>
    </source>
</reference>
<dbReference type="PROSITE" id="PS00211">
    <property type="entry name" value="ABC_TRANSPORTER_1"/>
    <property type="match status" value="1"/>
</dbReference>